<dbReference type="PANTHER" id="PTHR42718">
    <property type="entry name" value="MAJOR FACILITATOR SUPERFAMILY MULTIDRUG TRANSPORTER MFSC"/>
    <property type="match status" value="1"/>
</dbReference>
<comment type="caution">
    <text evidence="7">The sequence shown here is derived from an EMBL/GenBank/DDBJ whole genome shotgun (WGS) entry which is preliminary data.</text>
</comment>
<feature type="transmembrane region" description="Helical" evidence="6">
    <location>
        <begin position="153"/>
        <end position="173"/>
    </location>
</feature>
<evidence type="ECO:0000256" key="4">
    <source>
        <dbReference type="ARBA" id="ARBA00023136"/>
    </source>
</evidence>
<dbReference type="EMBL" id="BSRX01000001">
    <property type="protein sequence ID" value="GLW52097.1"/>
    <property type="molecule type" value="Genomic_DNA"/>
</dbReference>
<comment type="subcellular location">
    <subcellularLocation>
        <location evidence="1">Membrane</location>
        <topology evidence="1">Multi-pass membrane protein</topology>
    </subcellularLocation>
</comment>
<accession>A0A9W6PBV2</accession>
<dbReference type="Proteomes" id="UP001165143">
    <property type="component" value="Unassembled WGS sequence"/>
</dbReference>
<organism evidence="7 8">
    <name type="scientific">Kitasatospora phosalacinea</name>
    <dbReference type="NCBI Taxonomy" id="2065"/>
    <lineage>
        <taxon>Bacteria</taxon>
        <taxon>Bacillati</taxon>
        <taxon>Actinomycetota</taxon>
        <taxon>Actinomycetes</taxon>
        <taxon>Kitasatosporales</taxon>
        <taxon>Streptomycetaceae</taxon>
        <taxon>Kitasatospora</taxon>
    </lineage>
</organism>
<protein>
    <recommendedName>
        <fullName evidence="9">Major facilitator superfamily (MFS) profile domain-containing protein</fullName>
    </recommendedName>
</protein>
<evidence type="ECO:0000256" key="2">
    <source>
        <dbReference type="ARBA" id="ARBA00022692"/>
    </source>
</evidence>
<dbReference type="SUPFAM" id="SSF103473">
    <property type="entry name" value="MFS general substrate transporter"/>
    <property type="match status" value="1"/>
</dbReference>
<evidence type="ECO:0000256" key="5">
    <source>
        <dbReference type="ARBA" id="ARBA00023251"/>
    </source>
</evidence>
<evidence type="ECO:0000256" key="3">
    <source>
        <dbReference type="ARBA" id="ARBA00022989"/>
    </source>
</evidence>
<dbReference type="AlphaFoldDB" id="A0A9W6PBV2"/>
<evidence type="ECO:0008006" key="9">
    <source>
        <dbReference type="Google" id="ProtNLM"/>
    </source>
</evidence>
<evidence type="ECO:0000256" key="6">
    <source>
        <dbReference type="SAM" id="Phobius"/>
    </source>
</evidence>
<dbReference type="Pfam" id="PF07690">
    <property type="entry name" value="MFS_1"/>
    <property type="match status" value="1"/>
</dbReference>
<keyword evidence="5" id="KW-0046">Antibiotic resistance</keyword>
<keyword evidence="4 6" id="KW-0472">Membrane</keyword>
<feature type="transmembrane region" description="Helical" evidence="6">
    <location>
        <begin position="117"/>
        <end position="141"/>
    </location>
</feature>
<name>A0A9W6PBV2_9ACTN</name>
<evidence type="ECO:0000313" key="8">
    <source>
        <dbReference type="Proteomes" id="UP001165143"/>
    </source>
</evidence>
<feature type="transmembrane region" description="Helical" evidence="6">
    <location>
        <begin position="78"/>
        <end position="105"/>
    </location>
</feature>
<evidence type="ECO:0000256" key="1">
    <source>
        <dbReference type="ARBA" id="ARBA00004141"/>
    </source>
</evidence>
<dbReference type="InterPro" id="IPR011701">
    <property type="entry name" value="MFS"/>
</dbReference>
<dbReference type="Gene3D" id="1.20.1250.20">
    <property type="entry name" value="MFS general substrate transporter like domains"/>
    <property type="match status" value="1"/>
</dbReference>
<gene>
    <name evidence="7" type="ORF">Kpho01_01080</name>
</gene>
<keyword evidence="3 6" id="KW-1133">Transmembrane helix</keyword>
<evidence type="ECO:0000313" key="7">
    <source>
        <dbReference type="EMBL" id="GLW52097.1"/>
    </source>
</evidence>
<reference evidence="7" key="1">
    <citation type="submission" date="2023-02" db="EMBL/GenBank/DDBJ databases">
        <title>Kitasatospora phosalacinea NBRC 14362.</title>
        <authorList>
            <person name="Ichikawa N."/>
            <person name="Sato H."/>
            <person name="Tonouchi N."/>
        </authorList>
    </citation>
    <scope>NUCLEOTIDE SEQUENCE</scope>
    <source>
        <strain evidence="7">NBRC 14362</strain>
    </source>
</reference>
<sequence>MASYFLVFALYLQQGRHLAPIDSGLVFSVLGLGYVAASAGARHLAARTGRHAVTAGCALRAAGLLLELWAVSGPERSLWWLVPGLLLDGCGMGLSFAPLTATVLARVPAASAGSAGGMLTTGVQVGNAFGVALIGLVFYRVLADTPGPDAVPAAFRACLLYVLAATALFALVVQALPGKERRS</sequence>
<dbReference type="PANTHER" id="PTHR42718:SF39">
    <property type="entry name" value="ACTINORHODIN TRANSPORTER-RELATED"/>
    <property type="match status" value="1"/>
</dbReference>
<dbReference type="RefSeq" id="WP_199811376.1">
    <property type="nucleotide sequence ID" value="NZ_BSRX01000001.1"/>
</dbReference>
<keyword evidence="2 6" id="KW-0812">Transmembrane</keyword>
<proteinExistence type="predicted"/>
<dbReference type="GO" id="GO:0016020">
    <property type="term" value="C:membrane"/>
    <property type="evidence" value="ECO:0007669"/>
    <property type="project" value="UniProtKB-SubCell"/>
</dbReference>
<dbReference type="GO" id="GO:0046677">
    <property type="term" value="P:response to antibiotic"/>
    <property type="evidence" value="ECO:0007669"/>
    <property type="project" value="UniProtKB-KW"/>
</dbReference>
<feature type="transmembrane region" description="Helical" evidence="6">
    <location>
        <begin position="25"/>
        <end position="45"/>
    </location>
</feature>
<dbReference type="InterPro" id="IPR036259">
    <property type="entry name" value="MFS_trans_sf"/>
</dbReference>
<dbReference type="GO" id="GO:0022857">
    <property type="term" value="F:transmembrane transporter activity"/>
    <property type="evidence" value="ECO:0007669"/>
    <property type="project" value="InterPro"/>
</dbReference>